<dbReference type="Pfam" id="PF04439">
    <property type="entry name" value="Adenyl_transf"/>
    <property type="match status" value="1"/>
</dbReference>
<evidence type="ECO:0000313" key="2">
    <source>
        <dbReference type="Proteomes" id="UP000078454"/>
    </source>
</evidence>
<dbReference type="InterPro" id="IPR007530">
    <property type="entry name" value="Aminoglycoside_adenylylTfrase"/>
</dbReference>
<dbReference type="Proteomes" id="UP000078454">
    <property type="component" value="Unassembled WGS sequence"/>
</dbReference>
<keyword evidence="1" id="KW-0808">Transferase</keyword>
<comment type="caution">
    <text evidence="1">The sequence shown here is derived from an EMBL/GenBank/DDBJ whole genome shotgun (WGS) entry which is preliminary data.</text>
</comment>
<keyword evidence="1" id="KW-0548">Nucleotidyltransferase</keyword>
<evidence type="ECO:0000313" key="1">
    <source>
        <dbReference type="EMBL" id="OAS23643.1"/>
    </source>
</evidence>
<dbReference type="Gene3D" id="1.20.120.330">
    <property type="entry name" value="Nucleotidyltransferases domain 2"/>
    <property type="match status" value="1"/>
</dbReference>
<accession>A0A198AS04</accession>
<dbReference type="Gene3D" id="3.30.460.10">
    <property type="entry name" value="Beta Polymerase, domain 2"/>
    <property type="match status" value="1"/>
</dbReference>
<protein>
    <submittedName>
        <fullName evidence="1">Aminoglycoside adenylyltransferase</fullName>
    </submittedName>
</protein>
<dbReference type="SUPFAM" id="SSF81301">
    <property type="entry name" value="Nucleotidyltransferase"/>
    <property type="match status" value="1"/>
</dbReference>
<organism evidence="1 2">
    <name type="scientific">Paenibacillus oryzisoli</name>
    <dbReference type="NCBI Taxonomy" id="1850517"/>
    <lineage>
        <taxon>Bacteria</taxon>
        <taxon>Bacillati</taxon>
        <taxon>Bacillota</taxon>
        <taxon>Bacilli</taxon>
        <taxon>Bacillales</taxon>
        <taxon>Paenibacillaceae</taxon>
        <taxon>Paenibacillus</taxon>
    </lineage>
</organism>
<sequence>MRSEQEMMAIILDTAQEDDRIRAVMMNGSRANPNVPRDEFQDYDIVYFVQETASFRSEPCWIDRFGERLIMQLPDDNEFYPMAEPTDRLVYLMQFQDGNRIDLTLIPLAQRQQLMKPDSLSVLLMDKDGTIGPLPDSNDSDYHIRRPTEKQFQGACNEFWWICLNMAKGLWREELTYVMFMYEQINRNVLIQMLEWKIGMRTDFTMSAGKCGKYMADYLSAEEWQAFTMTYPNAADYDHIWQALFKMGDMFSRTAQEVAAYLDFAYVHAEERNVRAYLHQVRNRPKKHEAR</sequence>
<dbReference type="GO" id="GO:0016779">
    <property type="term" value="F:nucleotidyltransferase activity"/>
    <property type="evidence" value="ECO:0007669"/>
    <property type="project" value="UniProtKB-KW"/>
</dbReference>
<dbReference type="SUPFAM" id="SSF81631">
    <property type="entry name" value="PAP/OAS1 substrate-binding domain"/>
    <property type="match status" value="1"/>
</dbReference>
<dbReference type="InterPro" id="IPR043519">
    <property type="entry name" value="NT_sf"/>
</dbReference>
<dbReference type="OrthoDB" id="9776406at2"/>
<proteinExistence type="predicted"/>
<reference evidence="1 2" key="1">
    <citation type="submission" date="2016-05" db="EMBL/GenBank/DDBJ databases">
        <title>Paenibacillus sp. 1ZS3-15 nov., isolated from the rhizosphere soil.</title>
        <authorList>
            <person name="Zhang X.X."/>
            <person name="Zhang J."/>
        </authorList>
    </citation>
    <scope>NUCLEOTIDE SEQUENCE [LARGE SCALE GENOMIC DNA]</scope>
    <source>
        <strain evidence="1 2">1ZS3-15</strain>
    </source>
</reference>
<dbReference type="AlphaFoldDB" id="A0A198AS04"/>
<dbReference type="EMBL" id="LYPB01000038">
    <property type="protein sequence ID" value="OAS23643.1"/>
    <property type="molecule type" value="Genomic_DNA"/>
</dbReference>
<dbReference type="STRING" id="1850517.A8708_31885"/>
<dbReference type="PIRSF" id="PIRSF000812">
    <property type="entry name" value="AAD"/>
    <property type="match status" value="1"/>
</dbReference>
<gene>
    <name evidence="1" type="ORF">A8708_31885</name>
</gene>
<keyword evidence="2" id="KW-1185">Reference proteome</keyword>
<name>A0A198AS04_9BACL</name>
<dbReference type="RefSeq" id="WP_068661777.1">
    <property type="nucleotide sequence ID" value="NZ_LYPB01000038.1"/>
</dbReference>